<name>A0AAE1VGW4_9SOLA</name>
<evidence type="ECO:0000256" key="4">
    <source>
        <dbReference type="ARBA" id="ARBA00022833"/>
    </source>
</evidence>
<dbReference type="GO" id="GO:0008479">
    <property type="term" value="F:tRNA-guanosine(34) queuine transglycosylase activity"/>
    <property type="evidence" value="ECO:0007669"/>
    <property type="project" value="UniProtKB-UniRule"/>
</dbReference>
<evidence type="ECO:0000313" key="7">
    <source>
        <dbReference type="EMBL" id="KAK4369563.1"/>
    </source>
</evidence>
<feature type="binding site" evidence="5">
    <location>
        <position position="315"/>
    </location>
    <ligand>
        <name>Zn(2+)</name>
        <dbReference type="ChEBI" id="CHEBI:29105"/>
    </ligand>
</feature>
<dbReference type="InterPro" id="IPR028592">
    <property type="entry name" value="QTRTD1"/>
</dbReference>
<keyword evidence="8" id="KW-1185">Reference proteome</keyword>
<feature type="binding site" evidence="5">
    <location>
        <position position="346"/>
    </location>
    <ligand>
        <name>Zn(2+)</name>
        <dbReference type="ChEBI" id="CHEBI:29105"/>
    </ligand>
</feature>
<dbReference type="InterPro" id="IPR002616">
    <property type="entry name" value="tRNA_ribo_trans-like"/>
</dbReference>
<comment type="subunit">
    <text evidence="5">Heterodimer of a catalytic subunit and an accessory subunit.</text>
</comment>
<comment type="caution">
    <text evidence="7">The sequence shown here is derived from an EMBL/GenBank/DDBJ whole genome shotgun (WGS) entry which is preliminary data.</text>
</comment>
<proteinExistence type="inferred from homology"/>
<keyword evidence="2 5" id="KW-0819">tRNA processing</keyword>
<dbReference type="GO" id="GO:0046872">
    <property type="term" value="F:metal ion binding"/>
    <property type="evidence" value="ECO:0007669"/>
    <property type="project" value="UniProtKB-KW"/>
</dbReference>
<comment type="cofactor">
    <cofactor evidence="5">
        <name>Zn(2+)</name>
        <dbReference type="ChEBI" id="CHEBI:29105"/>
    </cofactor>
    <text evidence="5">Binds 1 zinc ion per subunit.</text>
</comment>
<evidence type="ECO:0000256" key="2">
    <source>
        <dbReference type="ARBA" id="ARBA00022694"/>
    </source>
</evidence>
<evidence type="ECO:0000259" key="6">
    <source>
        <dbReference type="Pfam" id="PF01702"/>
    </source>
</evidence>
<evidence type="ECO:0000256" key="1">
    <source>
        <dbReference type="ARBA" id="ARBA00022490"/>
    </source>
</evidence>
<comment type="subcellular location">
    <subcellularLocation>
        <location evidence="5">Cytoplasm</location>
    </subcellularLocation>
</comment>
<dbReference type="SUPFAM" id="SSF51713">
    <property type="entry name" value="tRNA-guanine transglycosylase"/>
    <property type="match status" value="1"/>
</dbReference>
<comment type="function">
    <text evidence="5">Non-catalytic subunit of the queuine tRNA-ribosyltransferase (TGT) that catalyzes the base-exchange of a guanine (G) residue with queuine (Q) at position 34 (anticodon wobble position) in tRNAs with GU(N) anticodons (tRNA-Asp, -Asn, -His and -Tyr), resulting in the hypermodified nucleoside queuosine (7-(((4,5-cis-dihydroxy-2-cyclopenten-1-yl)amino)methyl)-7-deazaguanosine).</text>
</comment>
<dbReference type="NCBIfam" id="TIGR00449">
    <property type="entry name" value="tgt_general"/>
    <property type="match status" value="1"/>
</dbReference>
<keyword evidence="1 5" id="KW-0963">Cytoplasm</keyword>
<dbReference type="Gene3D" id="3.20.20.105">
    <property type="entry name" value="Queuine tRNA-ribosyltransferase-like"/>
    <property type="match status" value="1"/>
</dbReference>
<dbReference type="InterPro" id="IPR050852">
    <property type="entry name" value="Queuine_tRNA-ribosyltrfase"/>
</dbReference>
<organism evidence="7 8">
    <name type="scientific">Anisodus tanguticus</name>
    <dbReference type="NCBI Taxonomy" id="243964"/>
    <lineage>
        <taxon>Eukaryota</taxon>
        <taxon>Viridiplantae</taxon>
        <taxon>Streptophyta</taxon>
        <taxon>Embryophyta</taxon>
        <taxon>Tracheophyta</taxon>
        <taxon>Spermatophyta</taxon>
        <taxon>Magnoliopsida</taxon>
        <taxon>eudicotyledons</taxon>
        <taxon>Gunneridae</taxon>
        <taxon>Pentapetalae</taxon>
        <taxon>asterids</taxon>
        <taxon>lamiids</taxon>
        <taxon>Solanales</taxon>
        <taxon>Solanaceae</taxon>
        <taxon>Solanoideae</taxon>
        <taxon>Hyoscyameae</taxon>
        <taxon>Anisodus</taxon>
    </lineage>
</organism>
<evidence type="ECO:0000256" key="5">
    <source>
        <dbReference type="HAMAP-Rule" id="MF_03043"/>
    </source>
</evidence>
<dbReference type="Proteomes" id="UP001291623">
    <property type="component" value="Unassembled WGS sequence"/>
</dbReference>
<feature type="domain" description="tRNA-guanine(15) transglycosylase-like" evidence="6">
    <location>
        <begin position="12"/>
        <end position="378"/>
    </location>
</feature>
<feature type="binding site" evidence="5">
    <location>
        <position position="317"/>
    </location>
    <ligand>
        <name>Zn(2+)</name>
        <dbReference type="ChEBI" id="CHEBI:29105"/>
    </ligand>
</feature>
<keyword evidence="3 5" id="KW-0479">Metal-binding</keyword>
<keyword evidence="4 5" id="KW-0862">Zinc</keyword>
<dbReference type="HAMAP" id="MF_03043">
    <property type="entry name" value="QTRT2"/>
    <property type="match status" value="1"/>
</dbReference>
<dbReference type="Pfam" id="PF01702">
    <property type="entry name" value="TGT"/>
    <property type="match status" value="1"/>
</dbReference>
<feature type="binding site" evidence="5">
    <location>
        <position position="320"/>
    </location>
    <ligand>
        <name>Zn(2+)</name>
        <dbReference type="ChEBI" id="CHEBI:29105"/>
    </ligand>
</feature>
<accession>A0AAE1VGW4</accession>
<dbReference type="PANTHER" id="PTHR46064">
    <property type="entry name" value="QUEUINE TRNA-RIBOSYLTRANSFERASE ACCESSORY SUBUNIT 2"/>
    <property type="match status" value="1"/>
</dbReference>
<dbReference type="FunFam" id="3.20.20.105:FF:000003">
    <property type="entry name" value="Queuine tRNA-ribosyltransferase accessory subunit 2"/>
    <property type="match status" value="1"/>
</dbReference>
<comment type="similarity">
    <text evidence="5">Belongs to the queuine tRNA-ribosyltransferase family. QTRT2 subfamily.</text>
</comment>
<evidence type="ECO:0000256" key="3">
    <source>
        <dbReference type="ARBA" id="ARBA00022723"/>
    </source>
</evidence>
<dbReference type="PANTHER" id="PTHR46064:SF1">
    <property type="entry name" value="QUEUINE TRNA-RIBOSYLTRANSFERASE ACCESSORY SUBUNIT 2"/>
    <property type="match status" value="1"/>
</dbReference>
<sequence>MKFAVKAWSNGKGRAGVVHCPQPIETPALLLTTRKGLPVFIPPDHLHSNLLHVSPLHFLEGISLKAISNIGGLHPLLGLRDHILVAVPRDSIISIPDHDSTNRIGASFETPCGRMLIKPAEYMEMISSMRPNLWVTLADEVPAWASEKRNKVSVERTLRWLDECITSSSTDGAVFGSIVGGSRVEERRRCAQEVARRNVEGFWIGGFGLGESMEERNPLLSAVTDSLPEEKPRLVSGLGLPEEVLQGVAAGVDLFDSTYIYHLTLGGFALTFELERTDTQITKYQPKSNSGSDGTKINLKATMYRKDISPIVDNCKCYTCQNHTKAYINHLLNVHEMLAHILLEIHNTHHFLGFFRSIREAIQEGKFEQFQQKFIGSRHEHLFSATLSV</sequence>
<reference evidence="7" key="1">
    <citation type="submission" date="2023-12" db="EMBL/GenBank/DDBJ databases">
        <title>Genome assembly of Anisodus tanguticus.</title>
        <authorList>
            <person name="Wang Y.-J."/>
        </authorList>
    </citation>
    <scope>NUCLEOTIDE SEQUENCE</scope>
    <source>
        <strain evidence="7">KB-2021</strain>
        <tissue evidence="7">Leaf</tissue>
    </source>
</reference>
<dbReference type="AlphaFoldDB" id="A0AAE1VGW4"/>
<dbReference type="InterPro" id="IPR036511">
    <property type="entry name" value="TGT-like_sf"/>
</dbReference>
<dbReference type="GO" id="GO:0005737">
    <property type="term" value="C:cytoplasm"/>
    <property type="evidence" value="ECO:0007669"/>
    <property type="project" value="UniProtKB-SubCell"/>
</dbReference>
<evidence type="ECO:0000313" key="8">
    <source>
        <dbReference type="Proteomes" id="UP001291623"/>
    </source>
</evidence>
<dbReference type="GO" id="GO:0006400">
    <property type="term" value="P:tRNA modification"/>
    <property type="evidence" value="ECO:0007669"/>
    <property type="project" value="InterPro"/>
</dbReference>
<gene>
    <name evidence="7" type="ORF">RND71_013355</name>
</gene>
<protein>
    <recommendedName>
        <fullName evidence="5">Queuine tRNA-ribosyltransferase accessory subunit 2</fullName>
    </recommendedName>
    <alternativeName>
        <fullName evidence="5">Queuine tRNA-ribosyltransferase domain-containing protein 1</fullName>
    </alternativeName>
</protein>
<dbReference type="EMBL" id="JAVYJV010000006">
    <property type="protein sequence ID" value="KAK4369563.1"/>
    <property type="molecule type" value="Genomic_DNA"/>
</dbReference>